<proteinExistence type="predicted"/>
<sequence length="244" mass="27853">MVFKICRRFALYAWLTALTAFVSLAVYALCMNKGLHGFQRQINAFIPLGTVDLSNFIMLSTIIGSIIILTFLISATLSSYKVSKNDSTTTQTFTCLTSYKFTGLFIYILYFMVGYWIIILAITAITMSMYILFIGIMYSFCSLLDQQCFDFKVFLPFLIEKFTNKKVDLTFCKEKKELICERSNNMSFMFICAFICCVVGVMALIQCLVILSGKSRQVKDLVKMKNAYQMIGLEGPKQKLMQTE</sequence>
<protein>
    <submittedName>
        <fullName evidence="2">Uncharacterized protein</fullName>
    </submittedName>
</protein>
<name>A0AC35TWJ2_9BILA</name>
<evidence type="ECO:0000313" key="1">
    <source>
        <dbReference type="Proteomes" id="UP000095286"/>
    </source>
</evidence>
<evidence type="ECO:0000313" key="2">
    <source>
        <dbReference type="WBParaSite" id="RSKR_0000509450.1"/>
    </source>
</evidence>
<reference evidence="2" key="1">
    <citation type="submission" date="2016-11" db="UniProtKB">
        <authorList>
            <consortium name="WormBaseParasite"/>
        </authorList>
    </citation>
    <scope>IDENTIFICATION</scope>
    <source>
        <strain evidence="2">KR3021</strain>
    </source>
</reference>
<dbReference type="WBParaSite" id="RSKR_0000509450.1">
    <property type="protein sequence ID" value="RSKR_0000509450.1"/>
    <property type="gene ID" value="RSKR_0000509450"/>
</dbReference>
<accession>A0AC35TWJ2</accession>
<organism evidence="1 2">
    <name type="scientific">Rhabditophanes sp. KR3021</name>
    <dbReference type="NCBI Taxonomy" id="114890"/>
    <lineage>
        <taxon>Eukaryota</taxon>
        <taxon>Metazoa</taxon>
        <taxon>Ecdysozoa</taxon>
        <taxon>Nematoda</taxon>
        <taxon>Chromadorea</taxon>
        <taxon>Rhabditida</taxon>
        <taxon>Tylenchina</taxon>
        <taxon>Panagrolaimomorpha</taxon>
        <taxon>Strongyloidoidea</taxon>
        <taxon>Alloionematidae</taxon>
        <taxon>Rhabditophanes</taxon>
    </lineage>
</organism>
<dbReference type="Proteomes" id="UP000095286">
    <property type="component" value="Unplaced"/>
</dbReference>